<evidence type="ECO:0000313" key="1">
    <source>
        <dbReference type="EMBL" id="CAK9873706.1"/>
    </source>
</evidence>
<gene>
    <name evidence="1" type="ORF">CSSPJE1EN2_LOCUS16178</name>
</gene>
<dbReference type="Proteomes" id="UP001497522">
    <property type="component" value="Chromosome 3"/>
</dbReference>
<proteinExistence type="predicted"/>
<accession>A0ABP1BEB1</accession>
<sequence>MSMSQDTFPRDVQTSVHNMVSMAPVPSEVLTYTYEANSNSVASAPLDPASSFLNHMMLEVAGFWHTTCAVCVLEQF</sequence>
<organism evidence="1 2">
    <name type="scientific">Sphagnum jensenii</name>
    <dbReference type="NCBI Taxonomy" id="128206"/>
    <lineage>
        <taxon>Eukaryota</taxon>
        <taxon>Viridiplantae</taxon>
        <taxon>Streptophyta</taxon>
        <taxon>Embryophyta</taxon>
        <taxon>Bryophyta</taxon>
        <taxon>Sphagnophytina</taxon>
        <taxon>Sphagnopsida</taxon>
        <taxon>Sphagnales</taxon>
        <taxon>Sphagnaceae</taxon>
        <taxon>Sphagnum</taxon>
    </lineage>
</organism>
<dbReference type="EMBL" id="OZ023704">
    <property type="protein sequence ID" value="CAK9873706.1"/>
    <property type="molecule type" value="Genomic_DNA"/>
</dbReference>
<name>A0ABP1BEB1_9BRYO</name>
<reference evidence="1" key="1">
    <citation type="submission" date="2024-03" db="EMBL/GenBank/DDBJ databases">
        <authorList>
            <consortium name="ELIXIR-Norway"/>
            <consortium name="Elixir Norway"/>
        </authorList>
    </citation>
    <scope>NUCLEOTIDE SEQUENCE</scope>
</reference>
<protein>
    <submittedName>
        <fullName evidence="1">Uncharacterized protein</fullName>
    </submittedName>
</protein>
<keyword evidence="2" id="KW-1185">Reference proteome</keyword>
<evidence type="ECO:0000313" key="2">
    <source>
        <dbReference type="Proteomes" id="UP001497522"/>
    </source>
</evidence>